<sequence length="412" mass="43680">MRWPATACALLALLAASALPARAAEQPQAEAPSTPATRSGREIYDRFREGLADPDCGKDSSSPRWRKHFAAAPQRMTQHDDDVLALFGYVVDALRAASLPTEYALIPFVESGYKPGARSRGGPAGMWQMIKVTARNHHVPIRNGYDGRLSPVDSTAAAVRYLKTLHGMFAGDWRLAVMAYNAGEYRVFGALRRSGQVARSADPEKLSSLSGITRAYVRKLHALSCLLDRADDREQWLHSLDRPVPLLEAVVLPPDARSIDGWARAHGRDPATVRRLNPAFAGGRIARADRAQRMLVPALPTAADAATDVAVGAAVAPLQVTGDGDGITIAPVGAAAADADAGQSPQPRTHVVARGESAWSIAHRHGLGTPQLLARNGLTARSVLRPGMVLVLDEGAPAATDALGQATPAAGK</sequence>
<organism evidence="4 5">
    <name type="scientific">Cognatiluteimonas sedimenti</name>
    <dbReference type="NCBI Taxonomy" id="2927791"/>
    <lineage>
        <taxon>Bacteria</taxon>
        <taxon>Pseudomonadati</taxon>
        <taxon>Pseudomonadota</taxon>
        <taxon>Gammaproteobacteria</taxon>
        <taxon>Lysobacterales</taxon>
        <taxon>Lysobacteraceae</taxon>
        <taxon>Cognatiluteimonas</taxon>
    </lineage>
</organism>
<name>A0ABT0A540_9GAMM</name>
<dbReference type="SMART" id="SM00257">
    <property type="entry name" value="LysM"/>
    <property type="match status" value="1"/>
</dbReference>
<feature type="domain" description="LysM" evidence="3">
    <location>
        <begin position="348"/>
        <end position="392"/>
    </location>
</feature>
<dbReference type="Proteomes" id="UP001165423">
    <property type="component" value="Unassembled WGS sequence"/>
</dbReference>
<protein>
    <submittedName>
        <fullName evidence="4">Transglycosylase SLT domain-containing protein</fullName>
    </submittedName>
</protein>
<dbReference type="Gene3D" id="3.10.350.10">
    <property type="entry name" value="LysM domain"/>
    <property type="match status" value="1"/>
</dbReference>
<feature type="signal peptide" evidence="2">
    <location>
        <begin position="1"/>
        <end position="23"/>
    </location>
</feature>
<dbReference type="PROSITE" id="PS00922">
    <property type="entry name" value="TRANSGLYCOSYLASE"/>
    <property type="match status" value="1"/>
</dbReference>
<evidence type="ECO:0000259" key="3">
    <source>
        <dbReference type="PROSITE" id="PS51782"/>
    </source>
</evidence>
<dbReference type="Gene3D" id="1.10.530.10">
    <property type="match status" value="1"/>
</dbReference>
<dbReference type="Pfam" id="PF01476">
    <property type="entry name" value="LysM"/>
    <property type="match status" value="1"/>
</dbReference>
<evidence type="ECO:0000313" key="4">
    <source>
        <dbReference type="EMBL" id="MCJ0826108.1"/>
    </source>
</evidence>
<dbReference type="InterPro" id="IPR018392">
    <property type="entry name" value="LysM"/>
</dbReference>
<dbReference type="CDD" id="cd00118">
    <property type="entry name" value="LysM"/>
    <property type="match status" value="1"/>
</dbReference>
<comment type="similarity">
    <text evidence="1">Belongs to the transglycosylase Slt family.</text>
</comment>
<proteinExistence type="inferred from homology"/>
<dbReference type="EMBL" id="JALGCL010000002">
    <property type="protein sequence ID" value="MCJ0826108.1"/>
    <property type="molecule type" value="Genomic_DNA"/>
</dbReference>
<dbReference type="InterPro" id="IPR036779">
    <property type="entry name" value="LysM_dom_sf"/>
</dbReference>
<dbReference type="InterPro" id="IPR023346">
    <property type="entry name" value="Lysozyme-like_dom_sf"/>
</dbReference>
<dbReference type="RefSeq" id="WP_243321243.1">
    <property type="nucleotide sequence ID" value="NZ_JALGCL010000002.1"/>
</dbReference>
<reference evidence="4 5" key="1">
    <citation type="submission" date="2022-03" db="EMBL/GenBank/DDBJ databases">
        <title>Luteimonas soily sp. nov., a novel bacterium isolated from the soil.</title>
        <authorList>
            <person name="Zhang X."/>
        </authorList>
    </citation>
    <scope>NUCLEOTIDE SEQUENCE [LARGE SCALE GENOMIC DNA]</scope>
    <source>
        <strain evidence="4 5">50</strain>
    </source>
</reference>
<comment type="caution">
    <text evidence="4">The sequence shown here is derived from an EMBL/GenBank/DDBJ whole genome shotgun (WGS) entry which is preliminary data.</text>
</comment>
<dbReference type="InterPro" id="IPR000189">
    <property type="entry name" value="Transglyc_AS"/>
</dbReference>
<evidence type="ECO:0000256" key="1">
    <source>
        <dbReference type="ARBA" id="ARBA00007734"/>
    </source>
</evidence>
<dbReference type="Pfam" id="PF01464">
    <property type="entry name" value="SLT"/>
    <property type="match status" value="1"/>
</dbReference>
<dbReference type="CDD" id="cd16894">
    <property type="entry name" value="MltD-like"/>
    <property type="match status" value="1"/>
</dbReference>
<dbReference type="SUPFAM" id="SSF53955">
    <property type="entry name" value="Lysozyme-like"/>
    <property type="match status" value="1"/>
</dbReference>
<keyword evidence="2" id="KW-0732">Signal</keyword>
<dbReference type="InterPro" id="IPR008258">
    <property type="entry name" value="Transglycosylase_SLT_dom_1"/>
</dbReference>
<evidence type="ECO:0000313" key="5">
    <source>
        <dbReference type="Proteomes" id="UP001165423"/>
    </source>
</evidence>
<dbReference type="PROSITE" id="PS51782">
    <property type="entry name" value="LYSM"/>
    <property type="match status" value="1"/>
</dbReference>
<dbReference type="SUPFAM" id="SSF54106">
    <property type="entry name" value="LysM domain"/>
    <property type="match status" value="1"/>
</dbReference>
<accession>A0ABT0A540</accession>
<feature type="chain" id="PRO_5046466754" evidence="2">
    <location>
        <begin position="24"/>
        <end position="412"/>
    </location>
</feature>
<gene>
    <name evidence="4" type="ORF">MQC88_09115</name>
</gene>
<evidence type="ECO:0000256" key="2">
    <source>
        <dbReference type="SAM" id="SignalP"/>
    </source>
</evidence>
<keyword evidence="5" id="KW-1185">Reference proteome</keyword>